<accession>A0A7X1B090</accession>
<gene>
    <name evidence="2" type="ORF">H5P30_14900</name>
</gene>
<dbReference type="SMART" id="SM01321">
    <property type="entry name" value="Y1_Tnp"/>
    <property type="match status" value="1"/>
</dbReference>
<dbReference type="Pfam" id="PF01797">
    <property type="entry name" value="Y1_Tnp"/>
    <property type="match status" value="1"/>
</dbReference>
<dbReference type="GO" id="GO:0006313">
    <property type="term" value="P:DNA transposition"/>
    <property type="evidence" value="ECO:0007669"/>
    <property type="project" value="InterPro"/>
</dbReference>
<organism evidence="2 3">
    <name type="scientific">Puniceicoccus vermicola</name>
    <dbReference type="NCBI Taxonomy" id="388746"/>
    <lineage>
        <taxon>Bacteria</taxon>
        <taxon>Pseudomonadati</taxon>
        <taxon>Verrucomicrobiota</taxon>
        <taxon>Opitutia</taxon>
        <taxon>Puniceicoccales</taxon>
        <taxon>Puniceicoccaceae</taxon>
        <taxon>Puniceicoccus</taxon>
    </lineage>
</organism>
<dbReference type="InterPro" id="IPR036515">
    <property type="entry name" value="Transposase_17_sf"/>
</dbReference>
<dbReference type="PANTHER" id="PTHR34322:SF2">
    <property type="entry name" value="TRANSPOSASE IS200-LIKE DOMAIN-CONTAINING PROTEIN"/>
    <property type="match status" value="1"/>
</dbReference>
<dbReference type="Proteomes" id="UP000525652">
    <property type="component" value="Unassembled WGS sequence"/>
</dbReference>
<dbReference type="GO" id="GO:0004803">
    <property type="term" value="F:transposase activity"/>
    <property type="evidence" value="ECO:0007669"/>
    <property type="project" value="InterPro"/>
</dbReference>
<dbReference type="RefSeq" id="WP_185693711.1">
    <property type="nucleotide sequence ID" value="NZ_JACHVA010000117.1"/>
</dbReference>
<dbReference type="Gene3D" id="3.30.70.1290">
    <property type="entry name" value="Transposase IS200-like"/>
    <property type="match status" value="1"/>
</dbReference>
<protein>
    <submittedName>
        <fullName evidence="2">Transposase</fullName>
    </submittedName>
</protein>
<dbReference type="InterPro" id="IPR002686">
    <property type="entry name" value="Transposase_17"/>
</dbReference>
<dbReference type="PANTHER" id="PTHR34322">
    <property type="entry name" value="TRANSPOSASE, Y1_TNP DOMAIN-CONTAINING"/>
    <property type="match status" value="1"/>
</dbReference>
<evidence type="ECO:0000313" key="2">
    <source>
        <dbReference type="EMBL" id="MBC2603069.1"/>
    </source>
</evidence>
<reference evidence="2 3" key="1">
    <citation type="submission" date="2020-07" db="EMBL/GenBank/DDBJ databases">
        <authorList>
            <person name="Feng X."/>
        </authorList>
    </citation>
    <scope>NUCLEOTIDE SEQUENCE [LARGE SCALE GENOMIC DNA]</scope>
    <source>
        <strain evidence="2 3">JCM14086</strain>
    </source>
</reference>
<comment type="caution">
    <text evidence="2">The sequence shown here is derived from an EMBL/GenBank/DDBJ whole genome shotgun (WGS) entry which is preliminary data.</text>
</comment>
<name>A0A7X1B090_9BACT</name>
<sequence length="322" mass="36175">MRKGRVVLKGVDSVFHCMSRTVNGERVFGPDHLKKFRDVLARVADFSGVSVITYCLMENHFHVLVRIPAEDRPSDKELVRRFRVLYPKPGAHPVLSPEKLEDILSSGGDEAEQLRAVLMARMGCVSEFMKTLKQRFSVWFNSVHRRYGPLWSDRFKSVLLEGDEFSLKTVAAYIDLNPVRAGIVADPKDYSFSGYGRAVAGGRFERRALEALGGWVGYRSTLFGKGGIEEESREDGQEREAEADPAPVGFRSASLLQTIRHFSNGKILGSEGFVRRILDEFEVIHEGVTRRRCPVDVGNHSGLFSGTRVRRPKTCLADRDSV</sequence>
<evidence type="ECO:0000259" key="1">
    <source>
        <dbReference type="SMART" id="SM01321"/>
    </source>
</evidence>
<dbReference type="SUPFAM" id="SSF143422">
    <property type="entry name" value="Transposase IS200-like"/>
    <property type="match status" value="1"/>
</dbReference>
<proteinExistence type="predicted"/>
<evidence type="ECO:0000313" key="3">
    <source>
        <dbReference type="Proteomes" id="UP000525652"/>
    </source>
</evidence>
<dbReference type="GO" id="GO:0003677">
    <property type="term" value="F:DNA binding"/>
    <property type="evidence" value="ECO:0007669"/>
    <property type="project" value="InterPro"/>
</dbReference>
<dbReference type="AlphaFoldDB" id="A0A7X1B090"/>
<feature type="domain" description="Transposase IS200-like" evidence="1">
    <location>
        <begin position="11"/>
        <end position="177"/>
    </location>
</feature>
<keyword evidence="3" id="KW-1185">Reference proteome</keyword>
<dbReference type="EMBL" id="JACHVA010000117">
    <property type="protein sequence ID" value="MBC2603069.1"/>
    <property type="molecule type" value="Genomic_DNA"/>
</dbReference>